<gene>
    <name evidence="1" type="ORF">SCF082_LOCUS23910</name>
</gene>
<accession>A0ABP0LS74</accession>
<dbReference type="EMBL" id="CAXAMM010017557">
    <property type="protein sequence ID" value="CAK9041374.1"/>
    <property type="molecule type" value="Genomic_DNA"/>
</dbReference>
<reference evidence="1 2" key="1">
    <citation type="submission" date="2024-02" db="EMBL/GenBank/DDBJ databases">
        <authorList>
            <person name="Chen Y."/>
            <person name="Shah S."/>
            <person name="Dougan E. K."/>
            <person name="Thang M."/>
            <person name="Chan C."/>
        </authorList>
    </citation>
    <scope>NUCLEOTIDE SEQUENCE [LARGE SCALE GENOMIC DNA]</scope>
</reference>
<sequence>MRLVEGVARLKGPAKSMDLAVFKLDFLKFKEDVGKIAELVEKLSGETVAGEGFATAHRCTRKSVLKE</sequence>
<organism evidence="1 2">
    <name type="scientific">Durusdinium trenchii</name>
    <dbReference type="NCBI Taxonomy" id="1381693"/>
    <lineage>
        <taxon>Eukaryota</taxon>
        <taxon>Sar</taxon>
        <taxon>Alveolata</taxon>
        <taxon>Dinophyceae</taxon>
        <taxon>Suessiales</taxon>
        <taxon>Symbiodiniaceae</taxon>
        <taxon>Durusdinium</taxon>
    </lineage>
</organism>
<evidence type="ECO:0000313" key="2">
    <source>
        <dbReference type="Proteomes" id="UP001642464"/>
    </source>
</evidence>
<evidence type="ECO:0000313" key="1">
    <source>
        <dbReference type="EMBL" id="CAK9041374.1"/>
    </source>
</evidence>
<protein>
    <submittedName>
        <fullName evidence="1">Cation channel sperm-associated protein 1</fullName>
    </submittedName>
</protein>
<name>A0ABP0LS74_9DINO</name>
<comment type="caution">
    <text evidence="1">The sequence shown here is derived from an EMBL/GenBank/DDBJ whole genome shotgun (WGS) entry which is preliminary data.</text>
</comment>
<keyword evidence="2" id="KW-1185">Reference proteome</keyword>
<proteinExistence type="predicted"/>
<dbReference type="Proteomes" id="UP001642464">
    <property type="component" value="Unassembled WGS sequence"/>
</dbReference>